<accession>A0A1W1WR32</accession>
<dbReference type="EMBL" id="FWWZ01000001">
    <property type="protein sequence ID" value="SMC08768.1"/>
    <property type="molecule type" value="Genomic_DNA"/>
</dbReference>
<name>A0A1W1WR32_9BACT</name>
<keyword evidence="4" id="KW-0862">Zinc</keyword>
<sequence length="235" mass="26581">MKIYLLSGAGLSAPSGIPTYRDDGLWDEVAIEEVATHDAWLRNPQKVIAFFDKKRQELACYKPNAAHYYFAKLQNCVHLTQNVDDLCERAGQETVHLHGKLTEVRCDKCKSIWDIGYTPQPHLCHFCGSKSVRPNVILFGEVAPNYRYLYTTKADVFIAVGTSGAVIDIADIAQQFPVSILIDPKRRKRTTMFGEFDTYIDEYFSYFIQEDIVTAIDTLDILLKEIDGGTQTATK</sequence>
<dbReference type="RefSeq" id="WP_084275031.1">
    <property type="nucleotide sequence ID" value="NZ_AP026671.1"/>
</dbReference>
<evidence type="ECO:0000256" key="4">
    <source>
        <dbReference type="PROSITE-ProRule" id="PRU00236"/>
    </source>
</evidence>
<reference evidence="7" key="1">
    <citation type="submission" date="2017-04" db="EMBL/GenBank/DDBJ databases">
        <authorList>
            <person name="Varghese N."/>
            <person name="Submissions S."/>
        </authorList>
    </citation>
    <scope>NUCLEOTIDE SEQUENCE [LARGE SCALE GENOMIC DNA]</scope>
    <source>
        <strain evidence="7">DSM 16512</strain>
    </source>
</reference>
<dbReference type="OrthoDB" id="9800582at2"/>
<feature type="binding site" evidence="4">
    <location>
        <position position="106"/>
    </location>
    <ligand>
        <name>Zn(2+)</name>
        <dbReference type="ChEBI" id="CHEBI:29105"/>
    </ligand>
</feature>
<dbReference type="Gene3D" id="3.30.1600.10">
    <property type="entry name" value="SIR2/SIRT2 'Small Domain"/>
    <property type="match status" value="1"/>
</dbReference>
<keyword evidence="4" id="KW-0479">Metal-binding</keyword>
<dbReference type="AlphaFoldDB" id="A0A1W1WR32"/>
<evidence type="ECO:0000256" key="3">
    <source>
        <dbReference type="ARBA" id="ARBA00023027"/>
    </source>
</evidence>
<feature type="binding site" evidence="4">
    <location>
        <position position="109"/>
    </location>
    <ligand>
        <name>Zn(2+)</name>
        <dbReference type="ChEBI" id="CHEBI:29105"/>
    </ligand>
</feature>
<dbReference type="InterPro" id="IPR003000">
    <property type="entry name" value="Sirtuin"/>
</dbReference>
<dbReference type="InterPro" id="IPR050134">
    <property type="entry name" value="NAD-dep_sirtuin_deacylases"/>
</dbReference>
<feature type="active site" description="Proton acceptor" evidence="4">
    <location>
        <position position="98"/>
    </location>
</feature>
<keyword evidence="2" id="KW-0808">Transferase</keyword>
<dbReference type="PROSITE" id="PS50305">
    <property type="entry name" value="SIRTUIN"/>
    <property type="match status" value="1"/>
</dbReference>
<organism evidence="6 7">
    <name type="scientific">Nitratiruptor tergarcus DSM 16512</name>
    <dbReference type="NCBI Taxonomy" id="1069081"/>
    <lineage>
        <taxon>Bacteria</taxon>
        <taxon>Pseudomonadati</taxon>
        <taxon>Campylobacterota</taxon>
        <taxon>Epsilonproteobacteria</taxon>
        <taxon>Nautiliales</taxon>
        <taxon>Nitratiruptoraceae</taxon>
        <taxon>Nitratiruptor</taxon>
    </lineage>
</organism>
<feature type="binding site" evidence="4">
    <location>
        <position position="124"/>
    </location>
    <ligand>
        <name>Zn(2+)</name>
        <dbReference type="ChEBI" id="CHEBI:29105"/>
    </ligand>
</feature>
<gene>
    <name evidence="6" type="ORF">SAMN05660197_0535</name>
</gene>
<dbReference type="STRING" id="1069081.SAMN05660197_0535"/>
<feature type="binding site" evidence="4">
    <location>
        <position position="127"/>
    </location>
    <ligand>
        <name>Zn(2+)</name>
        <dbReference type="ChEBI" id="CHEBI:29105"/>
    </ligand>
</feature>
<evidence type="ECO:0000256" key="1">
    <source>
        <dbReference type="ARBA" id="ARBA00012928"/>
    </source>
</evidence>
<protein>
    <recommendedName>
        <fullName evidence="1">protein acetyllysine N-acetyltransferase</fullName>
        <ecNumber evidence="1">2.3.1.286</ecNumber>
    </recommendedName>
</protein>
<dbReference type="GO" id="GO:0017136">
    <property type="term" value="F:histone deacetylase activity, NAD-dependent"/>
    <property type="evidence" value="ECO:0007669"/>
    <property type="project" value="TreeGrafter"/>
</dbReference>
<dbReference type="GO" id="GO:0046872">
    <property type="term" value="F:metal ion binding"/>
    <property type="evidence" value="ECO:0007669"/>
    <property type="project" value="UniProtKB-KW"/>
</dbReference>
<dbReference type="EC" id="2.3.1.286" evidence="1"/>
<dbReference type="Gene3D" id="3.40.50.1220">
    <property type="entry name" value="TPP-binding domain"/>
    <property type="match status" value="1"/>
</dbReference>
<proteinExistence type="predicted"/>
<dbReference type="GO" id="GO:0070403">
    <property type="term" value="F:NAD+ binding"/>
    <property type="evidence" value="ECO:0007669"/>
    <property type="project" value="InterPro"/>
</dbReference>
<dbReference type="InterPro" id="IPR029035">
    <property type="entry name" value="DHS-like_NAD/FAD-binding_dom"/>
</dbReference>
<keyword evidence="3" id="KW-0520">NAD</keyword>
<evidence type="ECO:0000313" key="6">
    <source>
        <dbReference type="EMBL" id="SMC08768.1"/>
    </source>
</evidence>
<dbReference type="InterPro" id="IPR026591">
    <property type="entry name" value="Sirtuin_cat_small_dom_sf"/>
</dbReference>
<evidence type="ECO:0000256" key="2">
    <source>
        <dbReference type="ARBA" id="ARBA00022679"/>
    </source>
</evidence>
<dbReference type="PANTHER" id="PTHR11085">
    <property type="entry name" value="NAD-DEPENDENT PROTEIN DEACYLASE SIRTUIN-5, MITOCHONDRIAL-RELATED"/>
    <property type="match status" value="1"/>
</dbReference>
<dbReference type="Pfam" id="PF02146">
    <property type="entry name" value="SIR2"/>
    <property type="match status" value="1"/>
</dbReference>
<dbReference type="PANTHER" id="PTHR11085:SF4">
    <property type="entry name" value="NAD-DEPENDENT PROTEIN DEACYLASE"/>
    <property type="match status" value="1"/>
</dbReference>
<evidence type="ECO:0000313" key="7">
    <source>
        <dbReference type="Proteomes" id="UP000192602"/>
    </source>
</evidence>
<dbReference type="InterPro" id="IPR026590">
    <property type="entry name" value="Ssirtuin_cat_dom"/>
</dbReference>
<dbReference type="Proteomes" id="UP000192602">
    <property type="component" value="Unassembled WGS sequence"/>
</dbReference>
<evidence type="ECO:0000259" key="5">
    <source>
        <dbReference type="PROSITE" id="PS50305"/>
    </source>
</evidence>
<keyword evidence="7" id="KW-1185">Reference proteome</keyword>
<dbReference type="SUPFAM" id="SSF52467">
    <property type="entry name" value="DHS-like NAD/FAD-binding domain"/>
    <property type="match status" value="1"/>
</dbReference>
<feature type="domain" description="Deacetylase sirtuin-type" evidence="5">
    <location>
        <begin position="1"/>
        <end position="225"/>
    </location>
</feature>